<dbReference type="Proteomes" id="UP000250744">
    <property type="component" value="Unassembled WGS sequence"/>
</dbReference>
<dbReference type="EMBL" id="QKRX01000014">
    <property type="protein sequence ID" value="RAU16924.1"/>
    <property type="molecule type" value="Genomic_DNA"/>
</dbReference>
<comment type="caution">
    <text evidence="1">The sequence shown here is derived from an EMBL/GenBank/DDBJ whole genome shotgun (WGS) entry which is preliminary data.</text>
</comment>
<accession>A0A364NIQ2</accession>
<organism evidence="1 2">
    <name type="scientific">Nitrincola tibetensis</name>
    <dbReference type="NCBI Taxonomy" id="2219697"/>
    <lineage>
        <taxon>Bacteria</taxon>
        <taxon>Pseudomonadati</taxon>
        <taxon>Pseudomonadota</taxon>
        <taxon>Gammaproteobacteria</taxon>
        <taxon>Oceanospirillales</taxon>
        <taxon>Oceanospirillaceae</taxon>
        <taxon>Nitrincola</taxon>
    </lineage>
</organism>
<reference evidence="1 2" key="1">
    <citation type="submission" date="2018-06" db="EMBL/GenBank/DDBJ databases">
        <title>Nitrincola tibetense sp. nov., isolated from Lake XuguoCo on Tibetan Plateau.</title>
        <authorList>
            <person name="Xing P."/>
        </authorList>
    </citation>
    <scope>NUCLEOTIDE SEQUENCE [LARGE SCALE GENOMIC DNA]</scope>
    <source>
        <strain evidence="2">xg18</strain>
    </source>
</reference>
<sequence length="74" mass="8454">MKPPPVKGLRGAYPHFLHSAQSRRLNSNLFSWHTAICEAMSRTNMRFITPKKVEQQDLQAFPCLLQETVAVSQN</sequence>
<keyword evidence="2" id="KW-1185">Reference proteome</keyword>
<evidence type="ECO:0000313" key="2">
    <source>
        <dbReference type="Proteomes" id="UP000250744"/>
    </source>
</evidence>
<evidence type="ECO:0000313" key="1">
    <source>
        <dbReference type="EMBL" id="RAU16924.1"/>
    </source>
</evidence>
<protein>
    <submittedName>
        <fullName evidence="1">Uncharacterized protein</fullName>
    </submittedName>
</protein>
<proteinExistence type="predicted"/>
<gene>
    <name evidence="1" type="ORF">DN062_15335</name>
</gene>
<dbReference type="AlphaFoldDB" id="A0A364NIQ2"/>
<name>A0A364NIQ2_9GAMM</name>